<dbReference type="PATRIC" id="fig|1310613.3.peg.1946"/>
<protein>
    <submittedName>
        <fullName evidence="1">Uncharacterized protein</fullName>
    </submittedName>
</protein>
<dbReference type="Proteomes" id="UP000020595">
    <property type="component" value="Unassembled WGS sequence"/>
</dbReference>
<evidence type="ECO:0000313" key="1">
    <source>
        <dbReference type="EMBL" id="EXB05706.1"/>
    </source>
</evidence>
<comment type="caution">
    <text evidence="1">The sequence shown here is derived from an EMBL/GenBank/DDBJ whole genome shotgun (WGS) entry which is preliminary data.</text>
</comment>
<gene>
    <name evidence="1" type="ORF">J512_2028</name>
</gene>
<proteinExistence type="predicted"/>
<dbReference type="AlphaFoldDB" id="A0A009I5E0"/>
<dbReference type="Gene3D" id="2.30.30.100">
    <property type="match status" value="1"/>
</dbReference>
<name>A0A009I5E0_ACIB9</name>
<dbReference type="RefSeq" id="WP_000005905.1">
    <property type="nucleotide sequence ID" value="NZ_JEWH01000022.1"/>
</dbReference>
<organism evidence="1 2">
    <name type="scientific">Acinetobacter baumannii (strain 1295743)</name>
    <dbReference type="NCBI Taxonomy" id="1310613"/>
    <lineage>
        <taxon>Bacteria</taxon>
        <taxon>Pseudomonadati</taxon>
        <taxon>Pseudomonadota</taxon>
        <taxon>Gammaproteobacteria</taxon>
        <taxon>Moraxellales</taxon>
        <taxon>Moraxellaceae</taxon>
        <taxon>Acinetobacter</taxon>
        <taxon>Acinetobacter calcoaceticus/baumannii complex</taxon>
    </lineage>
</organism>
<dbReference type="EMBL" id="JEWH01000022">
    <property type="protein sequence ID" value="EXB05706.1"/>
    <property type="molecule type" value="Genomic_DNA"/>
</dbReference>
<accession>A0A009I5E0</accession>
<reference evidence="1 2" key="1">
    <citation type="submission" date="2014-02" db="EMBL/GenBank/DDBJ databases">
        <title>Comparative genomics and transcriptomics to identify genetic mechanisms underlying the emergence of carbapenem resistant Acinetobacter baumannii (CRAb).</title>
        <authorList>
            <person name="Harris A.D."/>
            <person name="Johnson K.J."/>
            <person name="George J."/>
            <person name="Shefchek K."/>
            <person name="Daugherty S.C."/>
            <person name="Parankush S."/>
            <person name="Sadzewicz L."/>
            <person name="Tallon L."/>
            <person name="Sengamalay N."/>
            <person name="Hazen T.H."/>
            <person name="Rasko D.A."/>
        </authorList>
    </citation>
    <scope>NUCLEOTIDE SEQUENCE [LARGE SCALE GENOMIC DNA]</scope>
    <source>
        <strain evidence="1 2">1295743</strain>
    </source>
</reference>
<evidence type="ECO:0000313" key="2">
    <source>
        <dbReference type="Proteomes" id="UP000020595"/>
    </source>
</evidence>
<sequence length="143" mass="16710">MSEWQKELAIQNKFGNSAPISKESIYLNTEEKQKLQFQPRKTYGRRLPANECEIEEMGYMKFVRKLQEQEQEIVVIKTDGEVVRGYIRAADAETISLRCYLNGDKNGRYRARVLFKHQISEFSPTKGIEDLVDELERKSKSKS</sequence>